<keyword evidence="2" id="KW-0677">Repeat</keyword>
<dbReference type="SUPFAM" id="SSF89260">
    <property type="entry name" value="Collagen-binding domain"/>
    <property type="match status" value="1"/>
</dbReference>
<gene>
    <name evidence="6" type="ORF">K7C98_34010</name>
</gene>
<evidence type="ECO:0008006" key="8">
    <source>
        <dbReference type="Google" id="ProtNLM"/>
    </source>
</evidence>
<evidence type="ECO:0000313" key="6">
    <source>
        <dbReference type="EMBL" id="MBZ5714274.1"/>
    </source>
</evidence>
<feature type="region of interest" description="Disordered" evidence="4">
    <location>
        <begin position="20"/>
        <end position="117"/>
    </location>
</feature>
<keyword evidence="3" id="KW-1015">Disulfide bond</keyword>
<accession>A0ABS7U1E6</accession>
<dbReference type="Gene3D" id="2.60.120.380">
    <property type="match status" value="3"/>
</dbReference>
<feature type="chain" id="PRO_5045408027" description="Peptidase C-terminal archaeal/bacterial domain-containing protein" evidence="5">
    <location>
        <begin position="22"/>
        <end position="754"/>
    </location>
</feature>
<dbReference type="PROSITE" id="PS51257">
    <property type="entry name" value="PROKAR_LIPOPROTEIN"/>
    <property type="match status" value="1"/>
</dbReference>
<dbReference type="Pfam" id="PF13948">
    <property type="entry name" value="DUF4215"/>
    <property type="match status" value="1"/>
</dbReference>
<dbReference type="Proteomes" id="UP001139031">
    <property type="component" value="Unassembled WGS sequence"/>
</dbReference>
<dbReference type="NCBIfam" id="TIGR02232">
    <property type="entry name" value="myxo_disulf_rpt"/>
    <property type="match status" value="1"/>
</dbReference>
<organism evidence="6 7">
    <name type="scientific">Nannocystis pusilla</name>
    <dbReference type="NCBI Taxonomy" id="889268"/>
    <lineage>
        <taxon>Bacteria</taxon>
        <taxon>Pseudomonadati</taxon>
        <taxon>Myxococcota</taxon>
        <taxon>Polyangia</taxon>
        <taxon>Nannocystales</taxon>
        <taxon>Nannocystaceae</taxon>
        <taxon>Nannocystis</taxon>
    </lineage>
</organism>
<protein>
    <recommendedName>
        <fullName evidence="8">Peptidase C-terminal archaeal/bacterial domain-containing protein</fullName>
    </recommendedName>
</protein>
<evidence type="ECO:0000256" key="2">
    <source>
        <dbReference type="ARBA" id="ARBA00022737"/>
    </source>
</evidence>
<evidence type="ECO:0000256" key="1">
    <source>
        <dbReference type="ARBA" id="ARBA00022729"/>
    </source>
</evidence>
<comment type="caution">
    <text evidence="6">The sequence shown here is derived from an EMBL/GenBank/DDBJ whole genome shotgun (WGS) entry which is preliminary data.</text>
</comment>
<keyword evidence="1 5" id="KW-0732">Signal</keyword>
<keyword evidence="7" id="KW-1185">Reference proteome</keyword>
<feature type="signal peptide" evidence="5">
    <location>
        <begin position="1"/>
        <end position="21"/>
    </location>
</feature>
<evidence type="ECO:0000256" key="3">
    <source>
        <dbReference type="ARBA" id="ARBA00023157"/>
    </source>
</evidence>
<sequence length="754" mass="77057">MRRNALSTSLFAAIATLSACGDDGTATTDTTPDTSTTTDASTTSPDPTTGVPTTTDPSTTTTTGTTEDTDTTPVTATETTTTTTDPTTDTTATTETTTDTDTDTDTDTTNTTAPLDCGNGVLDDGEVCDGAELGGQDCAMQGFDDGTLGCAADCSEFDVSQCVLATCGDETIEGAEQCDGAELGGEDCVSQGFSGGELACTPDSCVFDTSACFACGDNAIQGDEVCDGTDLAGKDCVSEGFESGTLGCAADCAALDTSMCATCGDGVLGGDEQCDGAALGDQTCATQGADFGTLGCTAECGFDLSGCVTAIDEVEPNDDAMVAIGVNDFSTVNAQGPFTGDALIEAAIQPAGDDDIYAVQNTGANPVVMRLETFGAGGPGTCQTIDTVIEVRNAANQLLEDDDQDGINSCSLITNFVVPPGETLYVRVIDWQDNGAIAKYFLDIRLNEVACGDGELEPGEQCDDGNAADGDGCSATCQVDDATAEIEPNNTNAEADATGLVSNGTSLYTGSITPNGDLDRYRVDLAAASFVRVESFTAKYDCNAAVTTTLTLFNSNNTQIISDTTSGIGSCSAVVFPLPAGTTYVQLGETGNNAAIADYLLESVVLADAGTETEPNETSAAASLNIQDGSDVFVFGDHSTGSDSDYYRIDVPVSGSSLRLEVIEGDRTVETCESNGIDSELTLFNAQGVEIANDDDDGRGFCSLIDGTGSSPLDTGAHGLAAGTYYVQVKASDAVQNVPNSQFIYRLAATIRKP</sequence>
<dbReference type="RefSeq" id="WP_224196004.1">
    <property type="nucleotide sequence ID" value="NZ_JAIRAU010000047.1"/>
</dbReference>
<reference evidence="6" key="1">
    <citation type="submission" date="2021-08" db="EMBL/GenBank/DDBJ databases">
        <authorList>
            <person name="Stevens D.C."/>
        </authorList>
    </citation>
    <scope>NUCLEOTIDE SEQUENCE</scope>
    <source>
        <strain evidence="6">DSM 53165</strain>
    </source>
</reference>
<dbReference type="InterPro" id="IPR011936">
    <property type="entry name" value="Myxo_disulph_rpt"/>
</dbReference>
<dbReference type="EMBL" id="JAIRAU010000047">
    <property type="protein sequence ID" value="MBZ5714274.1"/>
    <property type="molecule type" value="Genomic_DNA"/>
</dbReference>
<proteinExistence type="predicted"/>
<evidence type="ECO:0000256" key="5">
    <source>
        <dbReference type="SAM" id="SignalP"/>
    </source>
</evidence>
<evidence type="ECO:0000313" key="7">
    <source>
        <dbReference type="Proteomes" id="UP001139031"/>
    </source>
</evidence>
<evidence type="ECO:0000256" key="4">
    <source>
        <dbReference type="SAM" id="MobiDB-lite"/>
    </source>
</evidence>
<feature type="compositionally biased region" description="Low complexity" evidence="4">
    <location>
        <begin position="21"/>
        <end position="97"/>
    </location>
</feature>
<name>A0ABS7U1E6_9BACT</name>